<protein>
    <submittedName>
        <fullName evidence="1">Uncharacterized protein</fullName>
    </submittedName>
</protein>
<reference evidence="1" key="1">
    <citation type="submission" date="2016-04" db="EMBL/GenBank/DDBJ databases">
        <authorList>
            <person name="Evans L.H."/>
            <person name="Alamgir A."/>
            <person name="Owens N."/>
            <person name="Weber N.D."/>
            <person name="Virtaneva K."/>
            <person name="Barbian K."/>
            <person name="Babar A."/>
            <person name="Rosenke K."/>
        </authorList>
    </citation>
    <scope>NUCLEOTIDE SEQUENCE</scope>
    <source>
        <strain evidence="1">92-2</strain>
    </source>
</reference>
<dbReference type="AlphaFoldDB" id="A0A212J792"/>
<sequence>MKASEVDGFLQNQMPDGSIKKMVILTKLSGYHSKTGPVGKLNRTPACCLHPGGYGQMC</sequence>
<dbReference type="EMBL" id="FLUP01000001">
    <property type="protein sequence ID" value="SBV95297.1"/>
    <property type="molecule type" value="Genomic_DNA"/>
</dbReference>
<proteinExistence type="predicted"/>
<name>A0A212J792_9BACT</name>
<gene>
    <name evidence="1" type="ORF">KM92DES2_10644</name>
</gene>
<organism evidence="1">
    <name type="scientific">uncultured Desulfovibrio sp</name>
    <dbReference type="NCBI Taxonomy" id="167968"/>
    <lineage>
        <taxon>Bacteria</taxon>
        <taxon>Pseudomonadati</taxon>
        <taxon>Thermodesulfobacteriota</taxon>
        <taxon>Desulfovibrionia</taxon>
        <taxon>Desulfovibrionales</taxon>
        <taxon>Desulfovibrionaceae</taxon>
        <taxon>Desulfovibrio</taxon>
        <taxon>environmental samples</taxon>
    </lineage>
</organism>
<evidence type="ECO:0000313" key="1">
    <source>
        <dbReference type="EMBL" id="SBV95297.1"/>
    </source>
</evidence>
<accession>A0A212J792</accession>